<dbReference type="Proteomes" id="UP000299102">
    <property type="component" value="Unassembled WGS sequence"/>
</dbReference>
<organism evidence="1 2">
    <name type="scientific">Eumeta variegata</name>
    <name type="common">Bagworm moth</name>
    <name type="synonym">Eumeta japonica</name>
    <dbReference type="NCBI Taxonomy" id="151549"/>
    <lineage>
        <taxon>Eukaryota</taxon>
        <taxon>Metazoa</taxon>
        <taxon>Ecdysozoa</taxon>
        <taxon>Arthropoda</taxon>
        <taxon>Hexapoda</taxon>
        <taxon>Insecta</taxon>
        <taxon>Pterygota</taxon>
        <taxon>Neoptera</taxon>
        <taxon>Endopterygota</taxon>
        <taxon>Lepidoptera</taxon>
        <taxon>Glossata</taxon>
        <taxon>Ditrysia</taxon>
        <taxon>Tineoidea</taxon>
        <taxon>Psychidae</taxon>
        <taxon>Oiketicinae</taxon>
        <taxon>Eumeta</taxon>
    </lineage>
</organism>
<dbReference type="AlphaFoldDB" id="A0A4C1X4V4"/>
<comment type="caution">
    <text evidence="1">The sequence shown here is derived from an EMBL/GenBank/DDBJ whole genome shotgun (WGS) entry which is preliminary data.</text>
</comment>
<evidence type="ECO:0000313" key="2">
    <source>
        <dbReference type="Proteomes" id="UP000299102"/>
    </source>
</evidence>
<name>A0A4C1X4V4_EUMVA</name>
<reference evidence="1 2" key="1">
    <citation type="journal article" date="2019" name="Commun. Biol.">
        <title>The bagworm genome reveals a unique fibroin gene that provides high tensile strength.</title>
        <authorList>
            <person name="Kono N."/>
            <person name="Nakamura H."/>
            <person name="Ohtoshi R."/>
            <person name="Tomita M."/>
            <person name="Numata K."/>
            <person name="Arakawa K."/>
        </authorList>
    </citation>
    <scope>NUCLEOTIDE SEQUENCE [LARGE SCALE GENOMIC DNA]</scope>
</reference>
<keyword evidence="2" id="KW-1185">Reference proteome</keyword>
<dbReference type="EMBL" id="BGZK01000743">
    <property type="protein sequence ID" value="GBP58761.1"/>
    <property type="molecule type" value="Genomic_DNA"/>
</dbReference>
<sequence length="111" mass="12719">MQGHLEDYSTKRTCQSCHNHSGQWADVKEVQTFINENFTPAMITAGKCRIGIILVYFEGDKPIGSYLDRVKWVCYKLGKTKLSYRVIVMYASYAWAPTANNLSVRKMFNAL</sequence>
<gene>
    <name evidence="1" type="ORF">EVAR_35540_1</name>
</gene>
<proteinExistence type="predicted"/>
<evidence type="ECO:0000313" key="1">
    <source>
        <dbReference type="EMBL" id="GBP58761.1"/>
    </source>
</evidence>
<protein>
    <submittedName>
        <fullName evidence="1">Uncharacterized protein</fullName>
    </submittedName>
</protein>
<dbReference type="OrthoDB" id="411871at2759"/>
<accession>A0A4C1X4V4</accession>